<dbReference type="HOGENOM" id="CLU_089286_0_0_10"/>
<reference evidence="2" key="2">
    <citation type="journal article" date="2011" name="Stand. Genomic Sci.">
        <title>Complete genome sequence of Weeksella virosa type strain (9751T).</title>
        <authorList>
            <person name="Lang E."/>
            <person name="Teshima H."/>
            <person name="Lucas S."/>
            <person name="Lapidus A."/>
            <person name="Hammon N."/>
            <person name="Deshpande S."/>
            <person name="Nolan M."/>
            <person name="Cheng J."/>
            <person name="Pitluck S."/>
            <person name="Liolios K."/>
            <person name="Pagani I."/>
            <person name="Mikhailova N."/>
            <person name="Ivanova N."/>
            <person name="Mavromatis K."/>
            <person name="Pati A."/>
            <person name="Tapia R."/>
            <person name="Han C."/>
            <person name="Goodwin L."/>
            <person name="Chen A."/>
            <person name="Palaniappan K."/>
            <person name="Land M."/>
            <person name="Hauser L."/>
            <person name="Chang Y."/>
            <person name="Jeffries C."/>
            <person name="Brambilla E."/>
            <person name="Kopitz M."/>
            <person name="Rohde M."/>
            <person name="Goker M."/>
            <person name="Tindall B."/>
            <person name="Detter J."/>
            <person name="Woyke T."/>
            <person name="Bristow J."/>
            <person name="Eisen J."/>
            <person name="Markowitz V."/>
            <person name="Hugenholtz P."/>
            <person name="Klenk H."/>
            <person name="Kyrpides N."/>
        </authorList>
    </citation>
    <scope>NUCLEOTIDE SEQUENCE [LARGE SCALE GENOMIC DNA]</scope>
    <source>
        <strain evidence="2">ATCC 43766 / DSM 16922 / JCM 21250 / NBRC 16016 / NCTC 11634 / CL345/78</strain>
    </source>
</reference>
<keyword evidence="2" id="KW-1185">Reference proteome</keyword>
<name>F0NZ15_WEEVC</name>
<dbReference type="OrthoDB" id="1491885at2"/>
<dbReference type="STRING" id="865938.Weevi_1532"/>
<dbReference type="Proteomes" id="UP000008641">
    <property type="component" value="Chromosome"/>
</dbReference>
<sequence length="211" mass="25158">MRVVYILIFTFLGCMQVSAQIFGIDFGLKKDTLRLEESKQSIDFMDTIQLKESEIYSLNLKTDLEKKYYIWLRQRVRDVWPYVRTAVREYNFVTDSIEKLNYRKDQKKFIKKRQALLADQFEKNLKNLTTSRGQILTKLIYRETDKTAYDIIKELRGGMKAFLWNTAGGAYDISLKQTFDPKKTREDYFIEVILQRDFAQGILYPVYEDEN</sequence>
<dbReference type="AlphaFoldDB" id="F0NZ15"/>
<dbReference type="InterPro" id="IPR025636">
    <property type="entry name" value="DUF4294"/>
</dbReference>
<reference evidence="1 2" key="1">
    <citation type="journal article" date="2011" name="Stand. Genomic Sci.">
        <title>Complete genome sequence of Weeksella virosa type strain (9751).</title>
        <authorList>
            <person name="Lang E."/>
            <person name="Teshima H."/>
            <person name="Lucas S."/>
            <person name="Lapidus A."/>
            <person name="Hammon N."/>
            <person name="Deshpande S."/>
            <person name="Nolan M."/>
            <person name="Cheng J.F."/>
            <person name="Pitluck S."/>
            <person name="Liolios K."/>
            <person name="Pagani I."/>
            <person name="Mikhailova N."/>
            <person name="Ivanova N."/>
            <person name="Mavromatis K."/>
            <person name="Pati A."/>
            <person name="Tapia R."/>
            <person name="Han C."/>
            <person name="Goodwin L."/>
            <person name="Chen A."/>
            <person name="Palaniappan K."/>
            <person name="Land M."/>
            <person name="Hauser L."/>
            <person name="Chang Y.J."/>
            <person name="Jeffries C.D."/>
            <person name="Brambilla E.M."/>
            <person name="Kopitz M."/>
            <person name="Rohde M."/>
            <person name="Goker M."/>
            <person name="Tindall B.J."/>
            <person name="Detter J.C."/>
            <person name="Woyke T."/>
            <person name="Bristow J."/>
            <person name="Eisen J.A."/>
            <person name="Markowitz V."/>
            <person name="Hugenholtz P."/>
            <person name="Klenk H.P."/>
            <person name="Kyrpides N.C."/>
        </authorList>
    </citation>
    <scope>NUCLEOTIDE SEQUENCE [LARGE SCALE GENOMIC DNA]</scope>
    <source>
        <strain evidence="2">ATCC 43766 / DSM 16922 / JCM 21250 / NBRC 16016 / NCTC 11634 / CL345/78</strain>
    </source>
</reference>
<dbReference type="Pfam" id="PF14127">
    <property type="entry name" value="DUF4294"/>
    <property type="match status" value="1"/>
</dbReference>
<gene>
    <name evidence="1" type="ordered locus">Weevi_1532</name>
</gene>
<evidence type="ECO:0008006" key="3">
    <source>
        <dbReference type="Google" id="ProtNLM"/>
    </source>
</evidence>
<protein>
    <recommendedName>
        <fullName evidence="3">DUF4294 domain-containing protein</fullName>
    </recommendedName>
</protein>
<dbReference type="RefSeq" id="WP_013598621.1">
    <property type="nucleotide sequence ID" value="NC_015144.1"/>
</dbReference>
<organism evidence="1 2">
    <name type="scientific">Weeksella virosa (strain ATCC 43766 / DSM 16922 / JCM 21250 / CCUG 30538 / CDC 9751 / IAM 14551 / NBRC 16016 / NCTC 11634 / CL345/78)</name>
    <dbReference type="NCBI Taxonomy" id="865938"/>
    <lineage>
        <taxon>Bacteria</taxon>
        <taxon>Pseudomonadati</taxon>
        <taxon>Bacteroidota</taxon>
        <taxon>Flavobacteriia</taxon>
        <taxon>Flavobacteriales</taxon>
        <taxon>Weeksellaceae</taxon>
        <taxon>Weeksella</taxon>
    </lineage>
</organism>
<dbReference type="EMBL" id="CP002455">
    <property type="protein sequence ID" value="ADX68232.1"/>
    <property type="molecule type" value="Genomic_DNA"/>
</dbReference>
<dbReference type="eggNOG" id="ENOG502Z7JA">
    <property type="taxonomic scope" value="Bacteria"/>
</dbReference>
<evidence type="ECO:0000313" key="1">
    <source>
        <dbReference type="EMBL" id="ADX68232.1"/>
    </source>
</evidence>
<accession>F0NZ15</accession>
<dbReference type="KEGG" id="wvi:Weevi_1532"/>
<evidence type="ECO:0000313" key="2">
    <source>
        <dbReference type="Proteomes" id="UP000008641"/>
    </source>
</evidence>
<proteinExistence type="predicted"/>